<keyword evidence="2" id="KW-1185">Reference proteome</keyword>
<protein>
    <submittedName>
        <fullName evidence="1">Uncharacterized protein</fullName>
    </submittedName>
</protein>
<accession>A0A3M7RYB7</accession>
<gene>
    <name evidence="1" type="ORF">BpHYR1_011078</name>
</gene>
<organism evidence="1 2">
    <name type="scientific">Brachionus plicatilis</name>
    <name type="common">Marine rotifer</name>
    <name type="synonym">Brachionus muelleri</name>
    <dbReference type="NCBI Taxonomy" id="10195"/>
    <lineage>
        <taxon>Eukaryota</taxon>
        <taxon>Metazoa</taxon>
        <taxon>Spiralia</taxon>
        <taxon>Gnathifera</taxon>
        <taxon>Rotifera</taxon>
        <taxon>Eurotatoria</taxon>
        <taxon>Monogononta</taxon>
        <taxon>Pseudotrocha</taxon>
        <taxon>Ploima</taxon>
        <taxon>Brachionidae</taxon>
        <taxon>Brachionus</taxon>
    </lineage>
</organism>
<proteinExistence type="predicted"/>
<dbReference type="EMBL" id="REGN01002395">
    <property type="protein sequence ID" value="RNA28429.1"/>
    <property type="molecule type" value="Genomic_DNA"/>
</dbReference>
<evidence type="ECO:0000313" key="2">
    <source>
        <dbReference type="Proteomes" id="UP000276133"/>
    </source>
</evidence>
<sequence>MNIILKKLNFRLQIRKQSIQKLNNKIFDNNKKHKFRVTSLKNYRIFRIFQKEVTKTTCFCFIRIFRVKLKKTKKSSDFIHKLNNDNH</sequence>
<name>A0A3M7RYB7_BRAPC</name>
<evidence type="ECO:0000313" key="1">
    <source>
        <dbReference type="EMBL" id="RNA28429.1"/>
    </source>
</evidence>
<comment type="caution">
    <text evidence="1">The sequence shown here is derived from an EMBL/GenBank/DDBJ whole genome shotgun (WGS) entry which is preliminary data.</text>
</comment>
<dbReference type="Proteomes" id="UP000276133">
    <property type="component" value="Unassembled WGS sequence"/>
</dbReference>
<dbReference type="AlphaFoldDB" id="A0A3M7RYB7"/>
<reference evidence="1 2" key="1">
    <citation type="journal article" date="2018" name="Sci. Rep.">
        <title>Genomic signatures of local adaptation to the degree of environmental predictability in rotifers.</title>
        <authorList>
            <person name="Franch-Gras L."/>
            <person name="Hahn C."/>
            <person name="Garcia-Roger E.M."/>
            <person name="Carmona M.J."/>
            <person name="Serra M."/>
            <person name="Gomez A."/>
        </authorList>
    </citation>
    <scope>NUCLEOTIDE SEQUENCE [LARGE SCALE GENOMIC DNA]</scope>
    <source>
        <strain evidence="1">HYR1</strain>
    </source>
</reference>